<dbReference type="EMBL" id="BJYM01000002">
    <property type="protein sequence ID" value="GEN85677.1"/>
    <property type="molecule type" value="Genomic_DNA"/>
</dbReference>
<dbReference type="InterPro" id="IPR031475">
    <property type="entry name" value="NBD_C"/>
</dbReference>
<reference evidence="9 10" key="1">
    <citation type="submission" date="2019-07" db="EMBL/GenBank/DDBJ databases">
        <title>Whole genome shotgun sequence of Oceanobacillus sojae NBRC 105379.</title>
        <authorList>
            <person name="Hosoyama A."/>
            <person name="Uohara A."/>
            <person name="Ohji S."/>
            <person name="Ichikawa N."/>
        </authorList>
    </citation>
    <scope>NUCLEOTIDE SEQUENCE [LARGE SCALE GENOMIC DNA]</scope>
    <source>
        <strain evidence="9 10">NBRC 105379</strain>
    </source>
</reference>
<keyword evidence="2" id="KW-0808">Transferase</keyword>
<dbReference type="OrthoDB" id="9778478at2"/>
<accession>A0A511ZDZ4</accession>
<dbReference type="GO" id="GO:0016301">
    <property type="term" value="F:kinase activity"/>
    <property type="evidence" value="ECO:0007669"/>
    <property type="project" value="UniProtKB-KW"/>
</dbReference>
<evidence type="ECO:0000256" key="3">
    <source>
        <dbReference type="ARBA" id="ARBA00022741"/>
    </source>
</evidence>
<sequence>MSKLGIIADDLTGATTVGVLLARSNISVAAYFEAENLSRDNEQEAFVLTTDSRAIKKEDAKARVREAVISLKENGATYLSKRIDTTLRGNIGAEVEAMLEMMDESTIGIMVPAMPQSKRILVGGYSIIDSVPLSQTPVAKDVRTPVEESHCPTLIEKQTDYPIETILLNTILAGKESLRNSLIEARNKGAKIIIADAVSLEHIDLIAQVISGLKWNILMIDPGPFTERMAYYNGFGKKDEAPGKVSASADQLNGTVLAVAGSASSVTKEQINHLSKQENVIQIPVTAKDLICCNEISSKEIKRVIDLAVNHLKKSSPQALVIETSVTNERVDLKAEEKRNGLQPGESADNINKALGEITKGILLQTSKIRGIYMTGGDTMVHILKMLEAVGIKLVDYVIPQADLGVVIGGYSDGLVVVGKGGLTGTVQTAAAIIERIVKEASVRDLIEN</sequence>
<keyword evidence="5" id="KW-0067">ATP-binding</keyword>
<feature type="domain" description="Four-carbon acid sugar kinase nucleotide binding" evidence="8">
    <location>
        <begin position="257"/>
        <end position="429"/>
    </location>
</feature>
<evidence type="ECO:0000313" key="9">
    <source>
        <dbReference type="EMBL" id="GEN85677.1"/>
    </source>
</evidence>
<protein>
    <recommendedName>
        <fullName evidence="11">Four-carbon acid sugar kinase family protein</fullName>
    </recommendedName>
</protein>
<dbReference type="RefSeq" id="WP_147208147.1">
    <property type="nucleotide sequence ID" value="NZ_BJYM01000002.1"/>
</dbReference>
<dbReference type="Pfam" id="PF17042">
    <property type="entry name" value="NBD_C"/>
    <property type="match status" value="1"/>
</dbReference>
<keyword evidence="10" id="KW-1185">Reference proteome</keyword>
<comment type="caution">
    <text evidence="9">The sequence shown here is derived from an EMBL/GenBank/DDBJ whole genome shotgun (WGS) entry which is preliminary data.</text>
</comment>
<gene>
    <name evidence="9" type="ORF">OSO01_04160</name>
</gene>
<evidence type="ECO:0000256" key="4">
    <source>
        <dbReference type="ARBA" id="ARBA00022777"/>
    </source>
</evidence>
<evidence type="ECO:0000256" key="1">
    <source>
        <dbReference type="ARBA" id="ARBA00005715"/>
    </source>
</evidence>
<feature type="domain" description="Four-carbon acid sugar kinase N-terminal" evidence="7">
    <location>
        <begin position="4"/>
        <end position="227"/>
    </location>
</feature>
<keyword evidence="6" id="KW-0119">Carbohydrate metabolism</keyword>
<dbReference type="STRING" id="582851.GCA_900162665_02641"/>
<dbReference type="InterPro" id="IPR010737">
    <property type="entry name" value="4-carb_acid_sugar_kinase_N"/>
</dbReference>
<proteinExistence type="inferred from homology"/>
<comment type="similarity">
    <text evidence="1">Belongs to the four-carbon acid sugar kinase family.</text>
</comment>
<dbReference type="Gene3D" id="3.40.980.20">
    <property type="entry name" value="Four-carbon acid sugar kinase, nucleotide binding domain"/>
    <property type="match status" value="1"/>
</dbReference>
<evidence type="ECO:0000256" key="2">
    <source>
        <dbReference type="ARBA" id="ARBA00022679"/>
    </source>
</evidence>
<dbReference type="Proteomes" id="UP000321558">
    <property type="component" value="Unassembled WGS sequence"/>
</dbReference>
<evidence type="ECO:0008006" key="11">
    <source>
        <dbReference type="Google" id="ProtNLM"/>
    </source>
</evidence>
<dbReference type="AlphaFoldDB" id="A0A511ZDZ4"/>
<name>A0A511ZDZ4_9BACI</name>
<keyword evidence="4" id="KW-0418">Kinase</keyword>
<evidence type="ECO:0000256" key="5">
    <source>
        <dbReference type="ARBA" id="ARBA00022840"/>
    </source>
</evidence>
<keyword evidence="3" id="KW-0547">Nucleotide-binding</keyword>
<evidence type="ECO:0000313" key="10">
    <source>
        <dbReference type="Proteomes" id="UP000321558"/>
    </source>
</evidence>
<dbReference type="InterPro" id="IPR037051">
    <property type="entry name" value="4-carb_acid_sugar_kinase_N_sf"/>
</dbReference>
<evidence type="ECO:0000256" key="6">
    <source>
        <dbReference type="ARBA" id="ARBA00023277"/>
    </source>
</evidence>
<dbReference type="InterPro" id="IPR042213">
    <property type="entry name" value="NBD_C_sf"/>
</dbReference>
<evidence type="ECO:0000259" key="7">
    <source>
        <dbReference type="Pfam" id="PF07005"/>
    </source>
</evidence>
<dbReference type="Pfam" id="PF07005">
    <property type="entry name" value="SBD_N"/>
    <property type="match status" value="1"/>
</dbReference>
<organism evidence="9 10">
    <name type="scientific">Oceanobacillus sojae</name>
    <dbReference type="NCBI Taxonomy" id="582851"/>
    <lineage>
        <taxon>Bacteria</taxon>
        <taxon>Bacillati</taxon>
        <taxon>Bacillota</taxon>
        <taxon>Bacilli</taxon>
        <taxon>Bacillales</taxon>
        <taxon>Bacillaceae</taxon>
        <taxon>Oceanobacillus</taxon>
    </lineage>
</organism>
<dbReference type="GO" id="GO:0005524">
    <property type="term" value="F:ATP binding"/>
    <property type="evidence" value="ECO:0007669"/>
    <property type="project" value="UniProtKB-KW"/>
</dbReference>
<evidence type="ECO:0000259" key="8">
    <source>
        <dbReference type="Pfam" id="PF17042"/>
    </source>
</evidence>
<dbReference type="Gene3D" id="3.40.50.10840">
    <property type="entry name" value="Putative sugar-binding, N-terminal domain"/>
    <property type="match status" value="1"/>
</dbReference>
<dbReference type="SUPFAM" id="SSF142764">
    <property type="entry name" value="YgbK-like"/>
    <property type="match status" value="1"/>
</dbReference>